<evidence type="ECO:0000313" key="3">
    <source>
        <dbReference type="EMBL" id="EEH52694.1"/>
    </source>
</evidence>
<dbReference type="Pfam" id="PF03407">
    <property type="entry name" value="Nucleotid_trans"/>
    <property type="match status" value="1"/>
</dbReference>
<dbReference type="PANTHER" id="PTHR46936:SF1">
    <property type="entry name" value="ARABINOSYLTRANSFERASE XEG113"/>
    <property type="match status" value="1"/>
</dbReference>
<dbReference type="OrthoDB" id="540503at2759"/>
<evidence type="ECO:0000259" key="2">
    <source>
        <dbReference type="Pfam" id="PF03407"/>
    </source>
</evidence>
<evidence type="ECO:0000313" key="4">
    <source>
        <dbReference type="Proteomes" id="UP000001876"/>
    </source>
</evidence>
<feature type="domain" description="Nucleotide-diphospho-sugar transferase" evidence="2">
    <location>
        <begin position="72"/>
        <end position="320"/>
    </location>
</feature>
<dbReference type="InterPro" id="IPR005069">
    <property type="entry name" value="Nucl-diP-sugar_transferase"/>
</dbReference>
<dbReference type="Proteomes" id="UP000001876">
    <property type="component" value="Unassembled WGS sequence"/>
</dbReference>
<keyword evidence="4" id="KW-1185">Reference proteome</keyword>
<organism evidence="4">
    <name type="scientific">Micromonas pusilla (strain CCMP1545)</name>
    <name type="common">Picoplanktonic green alga</name>
    <dbReference type="NCBI Taxonomy" id="564608"/>
    <lineage>
        <taxon>Eukaryota</taxon>
        <taxon>Viridiplantae</taxon>
        <taxon>Chlorophyta</taxon>
        <taxon>Mamiellophyceae</taxon>
        <taxon>Mamiellales</taxon>
        <taxon>Mamiellaceae</taxon>
        <taxon>Micromonas</taxon>
    </lineage>
</organism>
<dbReference type="eggNOG" id="ENOG502QSJ9">
    <property type="taxonomic scope" value="Eukaryota"/>
</dbReference>
<dbReference type="InterPro" id="IPR053250">
    <property type="entry name" value="Glycosyltransferase_77"/>
</dbReference>
<protein>
    <recommendedName>
        <fullName evidence="2">Nucleotide-diphospho-sugar transferase domain-containing protein</fullName>
    </recommendedName>
</protein>
<dbReference type="OMA" id="NIESHFT"/>
<dbReference type="GO" id="GO:0052636">
    <property type="term" value="F:arabinosyltransferase activity"/>
    <property type="evidence" value="ECO:0007669"/>
    <property type="project" value="TreeGrafter"/>
</dbReference>
<accession>C1N4A3</accession>
<dbReference type="KEGG" id="mpp:MICPUCDRAFT_36030"/>
<gene>
    <name evidence="3" type="ORF">MICPUCDRAFT_36030</name>
</gene>
<feature type="compositionally biased region" description="Acidic residues" evidence="1">
    <location>
        <begin position="15"/>
        <end position="24"/>
    </location>
</feature>
<dbReference type="RefSeq" id="XP_003062755.1">
    <property type="nucleotide sequence ID" value="XM_003062709.1"/>
</dbReference>
<dbReference type="GO" id="GO:0005794">
    <property type="term" value="C:Golgi apparatus"/>
    <property type="evidence" value="ECO:0007669"/>
    <property type="project" value="TreeGrafter"/>
</dbReference>
<evidence type="ECO:0000256" key="1">
    <source>
        <dbReference type="SAM" id="MobiDB-lite"/>
    </source>
</evidence>
<dbReference type="AlphaFoldDB" id="C1N4A3"/>
<name>C1N4A3_MICPC</name>
<dbReference type="GeneID" id="9688404"/>
<feature type="region of interest" description="Disordered" evidence="1">
    <location>
        <begin position="1"/>
        <end position="28"/>
    </location>
</feature>
<dbReference type="GO" id="GO:0052325">
    <property type="term" value="P:cell wall pectin biosynthetic process"/>
    <property type="evidence" value="ECO:0007669"/>
    <property type="project" value="TreeGrafter"/>
</dbReference>
<reference evidence="3 4" key="1">
    <citation type="journal article" date="2009" name="Science">
        <title>Green evolution and dynamic adaptations revealed by genomes of the marine picoeukaryotes Micromonas.</title>
        <authorList>
            <person name="Worden A.Z."/>
            <person name="Lee J.H."/>
            <person name="Mock T."/>
            <person name="Rouze P."/>
            <person name="Simmons M.P."/>
            <person name="Aerts A.L."/>
            <person name="Allen A.E."/>
            <person name="Cuvelier M.L."/>
            <person name="Derelle E."/>
            <person name="Everett M.V."/>
            <person name="Foulon E."/>
            <person name="Grimwood J."/>
            <person name="Gundlach H."/>
            <person name="Henrissat B."/>
            <person name="Napoli C."/>
            <person name="McDonald S.M."/>
            <person name="Parker M.S."/>
            <person name="Rombauts S."/>
            <person name="Salamov A."/>
            <person name="Von Dassow P."/>
            <person name="Badger J.H."/>
            <person name="Coutinho P.M."/>
            <person name="Demir E."/>
            <person name="Dubchak I."/>
            <person name="Gentemann C."/>
            <person name="Eikrem W."/>
            <person name="Gready J.E."/>
            <person name="John U."/>
            <person name="Lanier W."/>
            <person name="Lindquist E.A."/>
            <person name="Lucas S."/>
            <person name="Mayer K.F."/>
            <person name="Moreau H."/>
            <person name="Not F."/>
            <person name="Otillar R."/>
            <person name="Panaud O."/>
            <person name="Pangilinan J."/>
            <person name="Paulsen I."/>
            <person name="Piegu B."/>
            <person name="Poliakov A."/>
            <person name="Robbens S."/>
            <person name="Schmutz J."/>
            <person name="Toulza E."/>
            <person name="Wyss T."/>
            <person name="Zelensky A."/>
            <person name="Zhou K."/>
            <person name="Armbrust E.V."/>
            <person name="Bhattacharya D."/>
            <person name="Goodenough U.W."/>
            <person name="Van de Peer Y."/>
            <person name="Grigoriev I.V."/>
        </authorList>
    </citation>
    <scope>NUCLEOTIDE SEQUENCE [LARGE SCALE GENOMIC DNA]</scope>
    <source>
        <strain evidence="3 4">CCMP1545</strain>
    </source>
</reference>
<feature type="compositionally biased region" description="Basic and acidic residues" evidence="1">
    <location>
        <begin position="1"/>
        <end position="13"/>
    </location>
</feature>
<proteinExistence type="predicted"/>
<sequence length="599" mass="65599">MSRELDASPRADADAALDDEDDDAGNERLSTGITKTLIESVAVDGVVIVTWANDHYRDFAEFWCARLKSLGLQNYMVGAMDESLHARMEELKVPTWLMGSRGIQKDVVKEDFGWGSANFHRMGRDKIRLIRDFTKVEGVSVLISDIDVAWLRDPLPYFKRYPTADMLVSSDTTLKTIESAADAAADAAAVADDADDDDGLDSHPCNAASNIGIMFFRPTPGSRALTEEWVKTIEADESVWDQNAFNDLKSKGGACQSSPDAHGLLKAYNGTVTLGALPVSQFGNGHTFHAQRTHSQRKKAPFAVHNTFQFGGTPGKRHRMREANAWLGDAARGYFDLVGGEGAGPLANKENKPKSGYMSYTPRAHFDLVEFQLEQMKIAFAIAQALNRVLIMPPVLCGLDRAWFPHYGRFPGSRFELPFVCPLDHVVDLEKSDASKFREATFLTHPEIPEEVKRSVAIVENDLMEGSFGDAPMPLNLSYCVAGAGAGADAGGSDGGVTREREACGWFGVLHDASIVKRRALVKISGIVDPMTFEELSASIAGVRSSKVLHFTSVTPFLEGKPRSATAWSAKWKPDADKAIQLGEWCCAEDGSRKYETTY</sequence>
<dbReference type="PANTHER" id="PTHR46936">
    <property type="entry name" value="ARABINOSYLTRANSFERASE XEG113"/>
    <property type="match status" value="1"/>
</dbReference>
<dbReference type="EMBL" id="GG663747">
    <property type="protein sequence ID" value="EEH52694.1"/>
    <property type="molecule type" value="Genomic_DNA"/>
</dbReference>